<name>A0ABW8T4X7_9CLOT</name>
<sequence>MDKTMFEHVGKNLAAAQKIKRPSISYIKDALRRLKKNKPAVISFIILIIMIIMSLIGPIITKALYGYTYRNQDLKVQNQSMILSNKRSIMLTSNTAFTYNKYSHDLGKTKISFKNIKLKGSGTLILKIGNKAEEAQQGDQKEYKIEIKTENGDTLNKIAEKLNSEAEKQLQQDPDFRGITAKASGSTLTIESKGKSEFNKAHWLGTDMFGRDLFTRLWEGGRVSFLIAFVAVFITSIIGILYGGISGYIGGRADTLMMRFIEIIMVVPDMLYIILLLQVMKPGIQPIIIVLAATSWMGIARIVRGEVMRLKHSEYVLAAETLGASTKRVILKHLIPNTMGPIIVQMTMMIPSMIFTEAFLSFIGLGIPVPFASWGSLINEGAQVFVLYPNSLFVPAVALSLTMLGFNIFGDGLRDALDPKLRK</sequence>
<keyword evidence="3" id="KW-1003">Cell membrane</keyword>
<dbReference type="RefSeq" id="WP_406768646.1">
    <property type="nucleotide sequence ID" value="NZ_JBJHZZ010000001.1"/>
</dbReference>
<keyword evidence="13" id="KW-1185">Reference proteome</keyword>
<proteinExistence type="inferred from homology"/>
<comment type="subcellular location">
    <subcellularLocation>
        <location evidence="1 10">Cell membrane</location>
        <topology evidence="1 10">Multi-pass membrane protein</topology>
    </subcellularLocation>
</comment>
<dbReference type="InterPro" id="IPR050366">
    <property type="entry name" value="BP-dependent_transpt_permease"/>
</dbReference>
<evidence type="ECO:0000256" key="1">
    <source>
        <dbReference type="ARBA" id="ARBA00004651"/>
    </source>
</evidence>
<comment type="similarity">
    <text evidence="9">Belongs to the binding-protein-dependent transport system permease family. OppBC subfamily.</text>
</comment>
<dbReference type="SUPFAM" id="SSF161098">
    <property type="entry name" value="MetI-like"/>
    <property type="match status" value="1"/>
</dbReference>
<dbReference type="InterPro" id="IPR000515">
    <property type="entry name" value="MetI-like"/>
</dbReference>
<evidence type="ECO:0000256" key="4">
    <source>
        <dbReference type="ARBA" id="ARBA00022692"/>
    </source>
</evidence>
<evidence type="ECO:0000256" key="5">
    <source>
        <dbReference type="ARBA" id="ARBA00022856"/>
    </source>
</evidence>
<dbReference type="Proteomes" id="UP001623591">
    <property type="component" value="Unassembled WGS sequence"/>
</dbReference>
<comment type="caution">
    <text evidence="12">The sequence shown here is derived from an EMBL/GenBank/DDBJ whole genome shotgun (WGS) entry which is preliminary data.</text>
</comment>
<evidence type="ECO:0000256" key="8">
    <source>
        <dbReference type="ARBA" id="ARBA00023136"/>
    </source>
</evidence>
<keyword evidence="2 10" id="KW-0813">Transport</keyword>
<dbReference type="Pfam" id="PF12911">
    <property type="entry name" value="OppC_N"/>
    <property type="match status" value="1"/>
</dbReference>
<keyword evidence="7 10" id="KW-1133">Transmembrane helix</keyword>
<feature type="transmembrane region" description="Helical" evidence="10">
    <location>
        <begin position="354"/>
        <end position="372"/>
    </location>
</feature>
<keyword evidence="6" id="KW-0653">Protein transport</keyword>
<feature type="domain" description="ABC transmembrane type-1" evidence="11">
    <location>
        <begin position="221"/>
        <end position="405"/>
    </location>
</feature>
<evidence type="ECO:0000256" key="7">
    <source>
        <dbReference type="ARBA" id="ARBA00022989"/>
    </source>
</evidence>
<evidence type="ECO:0000259" key="11">
    <source>
        <dbReference type="PROSITE" id="PS50928"/>
    </source>
</evidence>
<evidence type="ECO:0000256" key="10">
    <source>
        <dbReference type="RuleBase" id="RU363032"/>
    </source>
</evidence>
<evidence type="ECO:0000313" key="13">
    <source>
        <dbReference type="Proteomes" id="UP001623591"/>
    </source>
</evidence>
<organism evidence="12 13">
    <name type="scientific">Candidatus Clostridium stratigraminis</name>
    <dbReference type="NCBI Taxonomy" id="3381661"/>
    <lineage>
        <taxon>Bacteria</taxon>
        <taxon>Bacillati</taxon>
        <taxon>Bacillota</taxon>
        <taxon>Clostridia</taxon>
        <taxon>Eubacteriales</taxon>
        <taxon>Clostridiaceae</taxon>
        <taxon>Clostridium</taxon>
    </lineage>
</organism>
<keyword evidence="5" id="KW-0571">Peptide transport</keyword>
<accession>A0ABW8T4X7</accession>
<dbReference type="PANTHER" id="PTHR43386:SF24">
    <property type="entry name" value="OLIGOPEPTIDE TRANSPORT SYSTEM PERMEASE PROTEIN AMID"/>
    <property type="match status" value="1"/>
</dbReference>
<dbReference type="PANTHER" id="PTHR43386">
    <property type="entry name" value="OLIGOPEPTIDE TRANSPORT SYSTEM PERMEASE PROTEIN APPC"/>
    <property type="match status" value="1"/>
</dbReference>
<keyword evidence="4 10" id="KW-0812">Transmembrane</keyword>
<dbReference type="PROSITE" id="PS50928">
    <property type="entry name" value="ABC_TM1"/>
    <property type="match status" value="1"/>
</dbReference>
<reference evidence="12 13" key="1">
    <citation type="submission" date="2024-11" db="EMBL/GenBank/DDBJ databases">
        <authorList>
            <person name="Heng Y.C."/>
            <person name="Lim A.C.H."/>
            <person name="Lee J.K.Y."/>
            <person name="Kittelmann S."/>
        </authorList>
    </citation>
    <scope>NUCLEOTIDE SEQUENCE [LARGE SCALE GENOMIC DNA]</scope>
    <source>
        <strain evidence="12 13">WILCCON 0185</strain>
    </source>
</reference>
<evidence type="ECO:0000256" key="9">
    <source>
        <dbReference type="ARBA" id="ARBA00024202"/>
    </source>
</evidence>
<keyword evidence="8 10" id="KW-0472">Membrane</keyword>
<evidence type="ECO:0000256" key="6">
    <source>
        <dbReference type="ARBA" id="ARBA00022927"/>
    </source>
</evidence>
<feature type="transmembrane region" description="Helical" evidence="10">
    <location>
        <begin position="283"/>
        <end position="303"/>
    </location>
</feature>
<dbReference type="InterPro" id="IPR035906">
    <property type="entry name" value="MetI-like_sf"/>
</dbReference>
<feature type="transmembrane region" description="Helical" evidence="10">
    <location>
        <begin position="223"/>
        <end position="244"/>
    </location>
</feature>
<feature type="transmembrane region" description="Helical" evidence="10">
    <location>
        <begin position="392"/>
        <end position="413"/>
    </location>
</feature>
<protein>
    <submittedName>
        <fullName evidence="12">ABC transporter permease</fullName>
    </submittedName>
</protein>
<feature type="transmembrane region" description="Helical" evidence="10">
    <location>
        <begin position="40"/>
        <end position="60"/>
    </location>
</feature>
<dbReference type="InterPro" id="IPR025966">
    <property type="entry name" value="OppC_N"/>
</dbReference>
<evidence type="ECO:0000256" key="3">
    <source>
        <dbReference type="ARBA" id="ARBA00022475"/>
    </source>
</evidence>
<evidence type="ECO:0000313" key="12">
    <source>
        <dbReference type="EMBL" id="MFL0246194.1"/>
    </source>
</evidence>
<evidence type="ECO:0000256" key="2">
    <source>
        <dbReference type="ARBA" id="ARBA00022448"/>
    </source>
</evidence>
<gene>
    <name evidence="12" type="ORF">ACJDUG_04270</name>
</gene>
<dbReference type="Pfam" id="PF00528">
    <property type="entry name" value="BPD_transp_1"/>
    <property type="match status" value="1"/>
</dbReference>
<dbReference type="EMBL" id="JBJHZZ010000001">
    <property type="protein sequence ID" value="MFL0246194.1"/>
    <property type="molecule type" value="Genomic_DNA"/>
</dbReference>
<dbReference type="CDD" id="cd06261">
    <property type="entry name" value="TM_PBP2"/>
    <property type="match status" value="1"/>
</dbReference>
<dbReference type="Gene3D" id="1.10.3720.10">
    <property type="entry name" value="MetI-like"/>
    <property type="match status" value="1"/>
</dbReference>
<feature type="transmembrane region" description="Helical" evidence="10">
    <location>
        <begin position="256"/>
        <end position="277"/>
    </location>
</feature>